<accession>A0AAV6RFT6</accession>
<dbReference type="EMBL" id="JAGKHQ010000012">
    <property type="protein sequence ID" value="KAG7503795.1"/>
    <property type="molecule type" value="Genomic_DNA"/>
</dbReference>
<evidence type="ECO:0000313" key="1">
    <source>
        <dbReference type="EMBL" id="KAG7503795.1"/>
    </source>
</evidence>
<gene>
    <name evidence="1" type="ORF">JOB18_045026</name>
</gene>
<reference evidence="1 2" key="1">
    <citation type="journal article" date="2021" name="Sci. Rep.">
        <title>Chromosome anchoring in Senegalese sole (Solea senegalensis) reveals sex-associated markers and genome rearrangements in flatfish.</title>
        <authorList>
            <person name="Guerrero-Cozar I."/>
            <person name="Gomez-Garrido J."/>
            <person name="Berbel C."/>
            <person name="Martinez-Blanch J.F."/>
            <person name="Alioto T."/>
            <person name="Claros M.G."/>
            <person name="Gagnaire P.A."/>
            <person name="Manchado M."/>
        </authorList>
    </citation>
    <scope>NUCLEOTIDE SEQUENCE [LARGE SCALE GENOMIC DNA]</scope>
    <source>
        <strain evidence="1">Sse05_10M</strain>
    </source>
</reference>
<dbReference type="AlphaFoldDB" id="A0AAV6RFT6"/>
<proteinExistence type="predicted"/>
<name>A0AAV6RFT6_SOLSE</name>
<sequence>MSIHLMHKRRQQNRQTCPRLNIERLGVTTYRQQLQAALSAGLPDQYPQDIPSSAIMNSWKAIIGHKTRKHQDWYDENDTEINCSVTGNQLPLGVEIMYRFDGLPNININRFRAKGRTTTISITELQNADDNAIVALTEEDLQCPWTAFVKAYKQLGLAINIKKDSNPPSATTKQQ</sequence>
<dbReference type="Proteomes" id="UP000693946">
    <property type="component" value="Linkage Group LG2"/>
</dbReference>
<comment type="caution">
    <text evidence="1">The sequence shown here is derived from an EMBL/GenBank/DDBJ whole genome shotgun (WGS) entry which is preliminary data.</text>
</comment>
<protein>
    <submittedName>
        <fullName evidence="1">Uncharacterized protein</fullName>
    </submittedName>
</protein>
<organism evidence="1 2">
    <name type="scientific">Solea senegalensis</name>
    <name type="common">Senegalese sole</name>
    <dbReference type="NCBI Taxonomy" id="28829"/>
    <lineage>
        <taxon>Eukaryota</taxon>
        <taxon>Metazoa</taxon>
        <taxon>Chordata</taxon>
        <taxon>Craniata</taxon>
        <taxon>Vertebrata</taxon>
        <taxon>Euteleostomi</taxon>
        <taxon>Actinopterygii</taxon>
        <taxon>Neopterygii</taxon>
        <taxon>Teleostei</taxon>
        <taxon>Neoteleostei</taxon>
        <taxon>Acanthomorphata</taxon>
        <taxon>Carangaria</taxon>
        <taxon>Pleuronectiformes</taxon>
        <taxon>Pleuronectoidei</taxon>
        <taxon>Soleidae</taxon>
        <taxon>Solea</taxon>
    </lineage>
</organism>
<evidence type="ECO:0000313" key="2">
    <source>
        <dbReference type="Proteomes" id="UP000693946"/>
    </source>
</evidence>
<keyword evidence="2" id="KW-1185">Reference proteome</keyword>